<gene>
    <name evidence="2" type="ORF">PIB30_060015</name>
</gene>
<dbReference type="EMBL" id="JASCZI010211973">
    <property type="protein sequence ID" value="MED6197791.1"/>
    <property type="molecule type" value="Genomic_DNA"/>
</dbReference>
<sequence>MRIVVHGSDQIRRICGKISRTHKTHLLRSHFTPLQTPSLVSPSLISVITNRSSSSYCRHLRFATAVLVRVASALAQTGRHRLVPSLLVTISATSLDIVLLVAASLIVTSLLLVASRDS</sequence>
<proteinExistence type="predicted"/>
<keyword evidence="1" id="KW-0472">Membrane</keyword>
<evidence type="ECO:0000256" key="1">
    <source>
        <dbReference type="SAM" id="Phobius"/>
    </source>
</evidence>
<keyword evidence="3" id="KW-1185">Reference proteome</keyword>
<comment type="caution">
    <text evidence="2">The sequence shown here is derived from an EMBL/GenBank/DDBJ whole genome shotgun (WGS) entry which is preliminary data.</text>
</comment>
<evidence type="ECO:0000313" key="3">
    <source>
        <dbReference type="Proteomes" id="UP001341840"/>
    </source>
</evidence>
<organism evidence="2 3">
    <name type="scientific">Stylosanthes scabra</name>
    <dbReference type="NCBI Taxonomy" id="79078"/>
    <lineage>
        <taxon>Eukaryota</taxon>
        <taxon>Viridiplantae</taxon>
        <taxon>Streptophyta</taxon>
        <taxon>Embryophyta</taxon>
        <taxon>Tracheophyta</taxon>
        <taxon>Spermatophyta</taxon>
        <taxon>Magnoliopsida</taxon>
        <taxon>eudicotyledons</taxon>
        <taxon>Gunneridae</taxon>
        <taxon>Pentapetalae</taxon>
        <taxon>rosids</taxon>
        <taxon>fabids</taxon>
        <taxon>Fabales</taxon>
        <taxon>Fabaceae</taxon>
        <taxon>Papilionoideae</taxon>
        <taxon>50 kb inversion clade</taxon>
        <taxon>dalbergioids sensu lato</taxon>
        <taxon>Dalbergieae</taxon>
        <taxon>Pterocarpus clade</taxon>
        <taxon>Stylosanthes</taxon>
    </lineage>
</organism>
<dbReference type="Proteomes" id="UP001341840">
    <property type="component" value="Unassembled WGS sequence"/>
</dbReference>
<accession>A0ABU6XIB7</accession>
<keyword evidence="1" id="KW-1133">Transmembrane helix</keyword>
<name>A0ABU6XIB7_9FABA</name>
<evidence type="ECO:0000313" key="2">
    <source>
        <dbReference type="EMBL" id="MED6197791.1"/>
    </source>
</evidence>
<feature type="transmembrane region" description="Helical" evidence="1">
    <location>
        <begin position="97"/>
        <end position="114"/>
    </location>
</feature>
<protein>
    <submittedName>
        <fullName evidence="2">Uncharacterized protein</fullName>
    </submittedName>
</protein>
<reference evidence="2 3" key="1">
    <citation type="journal article" date="2023" name="Plants (Basel)">
        <title>Bridging the Gap: Combining Genomics and Transcriptomics Approaches to Understand Stylosanthes scabra, an Orphan Legume from the Brazilian Caatinga.</title>
        <authorList>
            <person name="Ferreira-Neto J.R.C."/>
            <person name="da Silva M.D."/>
            <person name="Binneck E."/>
            <person name="de Melo N.F."/>
            <person name="da Silva R.H."/>
            <person name="de Melo A.L.T.M."/>
            <person name="Pandolfi V."/>
            <person name="Bustamante F.O."/>
            <person name="Brasileiro-Vidal A.C."/>
            <person name="Benko-Iseppon A.M."/>
        </authorList>
    </citation>
    <scope>NUCLEOTIDE SEQUENCE [LARGE SCALE GENOMIC DNA]</scope>
    <source>
        <tissue evidence="2">Leaves</tissue>
    </source>
</reference>
<keyword evidence="1" id="KW-0812">Transmembrane</keyword>